<evidence type="ECO:0000313" key="3">
    <source>
        <dbReference type="Proteomes" id="UP001432146"/>
    </source>
</evidence>
<dbReference type="AlphaFoldDB" id="A0AAW1AIZ4"/>
<feature type="signal peptide" evidence="1">
    <location>
        <begin position="1"/>
        <end position="19"/>
    </location>
</feature>
<evidence type="ECO:0000256" key="1">
    <source>
        <dbReference type="SAM" id="SignalP"/>
    </source>
</evidence>
<keyword evidence="3" id="KW-1185">Reference proteome</keyword>
<proteinExistence type="predicted"/>
<sequence length="146" mass="16944">MKWYLMIFICMLSASVVRASTVIEFARMIDINIKDVRQCVYQSNLTDKDMMKLDTAFRNGNVSVESLDEFQLNLGCFIVCILDKAHLMENSDILLDTLIETAERNDFHVDDATKQKLNECFELATEQDDQCKRGYVFAFCFIKQIQ</sequence>
<accession>A0AAW1AIZ4</accession>
<comment type="caution">
    <text evidence="2">The sequence shown here is derived from an EMBL/GenBank/DDBJ whole genome shotgun (WGS) entry which is preliminary data.</text>
</comment>
<dbReference type="CDD" id="cd23992">
    <property type="entry name" value="PBP_GOBP"/>
    <property type="match status" value="1"/>
</dbReference>
<organism evidence="2 3">
    <name type="scientific">Tetragonisca angustula</name>
    <dbReference type="NCBI Taxonomy" id="166442"/>
    <lineage>
        <taxon>Eukaryota</taxon>
        <taxon>Metazoa</taxon>
        <taxon>Ecdysozoa</taxon>
        <taxon>Arthropoda</taxon>
        <taxon>Hexapoda</taxon>
        <taxon>Insecta</taxon>
        <taxon>Pterygota</taxon>
        <taxon>Neoptera</taxon>
        <taxon>Endopterygota</taxon>
        <taxon>Hymenoptera</taxon>
        <taxon>Apocrita</taxon>
        <taxon>Aculeata</taxon>
        <taxon>Apoidea</taxon>
        <taxon>Anthophila</taxon>
        <taxon>Apidae</taxon>
        <taxon>Tetragonisca</taxon>
    </lineage>
</organism>
<dbReference type="GO" id="GO:0005549">
    <property type="term" value="F:odorant binding"/>
    <property type="evidence" value="ECO:0007669"/>
    <property type="project" value="InterPro"/>
</dbReference>
<dbReference type="Gene3D" id="1.10.238.20">
    <property type="entry name" value="Pheromone/general odorant binding protein domain"/>
    <property type="match status" value="1"/>
</dbReference>
<dbReference type="InterPro" id="IPR036728">
    <property type="entry name" value="PBP_GOBP_sf"/>
</dbReference>
<reference evidence="2 3" key="1">
    <citation type="submission" date="2024-05" db="EMBL/GenBank/DDBJ databases">
        <title>The nuclear and mitochondrial genome assemblies of Tetragonisca angustula (Apidae: Meliponini), a tiny yet remarkable pollinator in the Neotropics.</title>
        <authorList>
            <person name="Ferrari R."/>
            <person name="Ricardo P.C."/>
            <person name="Dias F.C."/>
            <person name="Araujo N.S."/>
            <person name="Soares D.O."/>
            <person name="Zhou Q.-S."/>
            <person name="Zhu C.-D."/>
            <person name="Coutinho L."/>
            <person name="Airas M.C."/>
            <person name="Batista T.M."/>
        </authorList>
    </citation>
    <scope>NUCLEOTIDE SEQUENCE [LARGE SCALE GENOMIC DNA]</scope>
    <source>
        <strain evidence="2">ASF017062</strain>
        <tissue evidence="2">Abdomen</tissue>
    </source>
</reference>
<dbReference type="EMBL" id="JAWNGG020000014">
    <property type="protein sequence ID" value="KAK9309083.1"/>
    <property type="molecule type" value="Genomic_DNA"/>
</dbReference>
<dbReference type="InterPro" id="IPR006170">
    <property type="entry name" value="PBP/GOBP"/>
</dbReference>
<name>A0AAW1AIZ4_9HYME</name>
<keyword evidence="1" id="KW-0732">Signal</keyword>
<dbReference type="SUPFAM" id="SSF47565">
    <property type="entry name" value="Insect pheromone/odorant-binding proteins"/>
    <property type="match status" value="1"/>
</dbReference>
<evidence type="ECO:0000313" key="2">
    <source>
        <dbReference type="EMBL" id="KAK9309083.1"/>
    </source>
</evidence>
<dbReference type="Proteomes" id="UP001432146">
    <property type="component" value="Unassembled WGS sequence"/>
</dbReference>
<gene>
    <name evidence="2" type="ORF">QLX08_001060</name>
</gene>
<feature type="chain" id="PRO_5043474932" evidence="1">
    <location>
        <begin position="20"/>
        <end position="146"/>
    </location>
</feature>
<protein>
    <submittedName>
        <fullName evidence="2">Uncharacterized protein</fullName>
    </submittedName>
</protein>
<dbReference type="Pfam" id="PF01395">
    <property type="entry name" value="PBP_GOBP"/>
    <property type="match status" value="1"/>
</dbReference>